<sequence length="45" mass="5442">MVYRERVSQPRSCLPVQQNGIDVNFERIRQGKKRKKKSLQQQQQQ</sequence>
<name>A0A0A9DV63_ARUDO</name>
<accession>A0A0A9DV63</accession>
<dbReference type="EMBL" id="GBRH01205416">
    <property type="protein sequence ID" value="JAD92479.1"/>
    <property type="molecule type" value="Transcribed_RNA"/>
</dbReference>
<organism evidence="1">
    <name type="scientific">Arundo donax</name>
    <name type="common">Giant reed</name>
    <name type="synonym">Donax arundinaceus</name>
    <dbReference type="NCBI Taxonomy" id="35708"/>
    <lineage>
        <taxon>Eukaryota</taxon>
        <taxon>Viridiplantae</taxon>
        <taxon>Streptophyta</taxon>
        <taxon>Embryophyta</taxon>
        <taxon>Tracheophyta</taxon>
        <taxon>Spermatophyta</taxon>
        <taxon>Magnoliopsida</taxon>
        <taxon>Liliopsida</taxon>
        <taxon>Poales</taxon>
        <taxon>Poaceae</taxon>
        <taxon>PACMAD clade</taxon>
        <taxon>Arundinoideae</taxon>
        <taxon>Arundineae</taxon>
        <taxon>Arundo</taxon>
    </lineage>
</organism>
<evidence type="ECO:0000313" key="1">
    <source>
        <dbReference type="EMBL" id="JAD92479.1"/>
    </source>
</evidence>
<protein>
    <submittedName>
        <fullName evidence="1">Uncharacterized protein</fullName>
    </submittedName>
</protein>
<proteinExistence type="predicted"/>
<dbReference type="AlphaFoldDB" id="A0A0A9DV63"/>
<reference evidence="1" key="1">
    <citation type="submission" date="2014-09" db="EMBL/GenBank/DDBJ databases">
        <authorList>
            <person name="Magalhaes I.L.F."/>
            <person name="Oliveira U."/>
            <person name="Santos F.R."/>
            <person name="Vidigal T.H.D.A."/>
            <person name="Brescovit A.D."/>
            <person name="Santos A.J."/>
        </authorList>
    </citation>
    <scope>NUCLEOTIDE SEQUENCE</scope>
    <source>
        <tissue evidence="1">Shoot tissue taken approximately 20 cm above the soil surface</tissue>
    </source>
</reference>
<reference evidence="1" key="2">
    <citation type="journal article" date="2015" name="Data Brief">
        <title>Shoot transcriptome of the giant reed, Arundo donax.</title>
        <authorList>
            <person name="Barrero R.A."/>
            <person name="Guerrero F.D."/>
            <person name="Moolhuijzen P."/>
            <person name="Goolsby J.A."/>
            <person name="Tidwell J."/>
            <person name="Bellgard S.E."/>
            <person name="Bellgard M.I."/>
        </authorList>
    </citation>
    <scope>NUCLEOTIDE SEQUENCE</scope>
    <source>
        <tissue evidence="1">Shoot tissue taken approximately 20 cm above the soil surface</tissue>
    </source>
</reference>